<dbReference type="InterPro" id="IPR004821">
    <property type="entry name" value="Cyt_trans-like"/>
</dbReference>
<evidence type="ECO:0000256" key="4">
    <source>
        <dbReference type="ARBA" id="ARBA00022679"/>
    </source>
</evidence>
<keyword evidence="7 10" id="KW-0067">ATP-binding</keyword>
<dbReference type="CDD" id="cd02165">
    <property type="entry name" value="NMNAT"/>
    <property type="match status" value="1"/>
</dbReference>
<evidence type="ECO:0000259" key="11">
    <source>
        <dbReference type="Pfam" id="PF01467"/>
    </source>
</evidence>
<evidence type="ECO:0000313" key="13">
    <source>
        <dbReference type="Proteomes" id="UP001501510"/>
    </source>
</evidence>
<organism evidence="12 13">
    <name type="scientific">Clostridium oceanicum</name>
    <dbReference type="NCBI Taxonomy" id="1543"/>
    <lineage>
        <taxon>Bacteria</taxon>
        <taxon>Bacillati</taxon>
        <taxon>Bacillota</taxon>
        <taxon>Clostridia</taxon>
        <taxon>Eubacteriales</taxon>
        <taxon>Clostridiaceae</taxon>
        <taxon>Clostridium</taxon>
    </lineage>
</organism>
<evidence type="ECO:0000256" key="6">
    <source>
        <dbReference type="ARBA" id="ARBA00022741"/>
    </source>
</evidence>
<keyword evidence="13" id="KW-1185">Reference proteome</keyword>
<evidence type="ECO:0000256" key="7">
    <source>
        <dbReference type="ARBA" id="ARBA00022840"/>
    </source>
</evidence>
<dbReference type="NCBIfam" id="TIGR00482">
    <property type="entry name" value="nicotinate (nicotinamide) nucleotide adenylyltransferase"/>
    <property type="match status" value="1"/>
</dbReference>
<dbReference type="NCBIfam" id="TIGR00125">
    <property type="entry name" value="cyt_tran_rel"/>
    <property type="match status" value="1"/>
</dbReference>
<comment type="function">
    <text evidence="1 10">Catalyzes the reversible adenylation of nicotinate mononucleotide (NaMN) to nicotinic acid adenine dinucleotide (NaAD).</text>
</comment>
<keyword evidence="5 10" id="KW-0548">Nucleotidyltransferase</keyword>
<comment type="catalytic activity">
    <reaction evidence="9 10">
        <text>nicotinate beta-D-ribonucleotide + ATP + H(+) = deamido-NAD(+) + diphosphate</text>
        <dbReference type="Rhea" id="RHEA:22860"/>
        <dbReference type="ChEBI" id="CHEBI:15378"/>
        <dbReference type="ChEBI" id="CHEBI:30616"/>
        <dbReference type="ChEBI" id="CHEBI:33019"/>
        <dbReference type="ChEBI" id="CHEBI:57502"/>
        <dbReference type="ChEBI" id="CHEBI:58437"/>
        <dbReference type="EC" id="2.7.7.18"/>
    </reaction>
</comment>
<gene>
    <name evidence="10 12" type="primary">nadD</name>
    <name evidence="12" type="ORF">GCM10008906_36620</name>
</gene>
<accession>A0ABP3V3C0</accession>
<dbReference type="HAMAP" id="MF_00244">
    <property type="entry name" value="NaMN_adenylyltr"/>
    <property type="match status" value="1"/>
</dbReference>
<dbReference type="Pfam" id="PF01467">
    <property type="entry name" value="CTP_transf_like"/>
    <property type="match status" value="1"/>
</dbReference>
<keyword evidence="4 10" id="KW-0808">Transferase</keyword>
<evidence type="ECO:0000313" key="12">
    <source>
        <dbReference type="EMBL" id="GAA0747482.1"/>
    </source>
</evidence>
<evidence type="ECO:0000256" key="2">
    <source>
        <dbReference type="ARBA" id="ARBA00005019"/>
    </source>
</evidence>
<dbReference type="EC" id="2.7.7.18" evidence="10"/>
<keyword evidence="6 10" id="KW-0547">Nucleotide-binding</keyword>
<evidence type="ECO:0000256" key="9">
    <source>
        <dbReference type="ARBA" id="ARBA00048721"/>
    </source>
</evidence>
<sequence>MVRKAIFGGTFDPIHKGHINVAYDALNIFNLDKVIFVPAGNPPHKLGIDKTDSNIRYKMVNMAISKEKDFEVSDYEIKNKDISYTYKTLRYFNELEPLTEWYFITGEDCFSYLEKWKNIEEIFNRCKFVVFRRQEFENKSEIIHKRENIIKKYTDKILFIDKPILNISSTKIRKCVRENKEIYDYVPMEVYDFIAQNNLYKK</sequence>
<comment type="similarity">
    <text evidence="10">Belongs to the NadD family.</text>
</comment>
<dbReference type="RefSeq" id="WP_343764129.1">
    <property type="nucleotide sequence ID" value="NZ_BAAACG010000019.1"/>
</dbReference>
<comment type="caution">
    <text evidence="12">The sequence shown here is derived from an EMBL/GenBank/DDBJ whole genome shotgun (WGS) entry which is preliminary data.</text>
</comment>
<evidence type="ECO:0000256" key="5">
    <source>
        <dbReference type="ARBA" id="ARBA00022695"/>
    </source>
</evidence>
<dbReference type="PANTHER" id="PTHR39321">
    <property type="entry name" value="NICOTINATE-NUCLEOTIDE ADENYLYLTRANSFERASE-RELATED"/>
    <property type="match status" value="1"/>
</dbReference>
<dbReference type="EMBL" id="BAAACG010000019">
    <property type="protein sequence ID" value="GAA0747482.1"/>
    <property type="molecule type" value="Genomic_DNA"/>
</dbReference>
<dbReference type="Proteomes" id="UP001501510">
    <property type="component" value="Unassembled WGS sequence"/>
</dbReference>
<keyword evidence="3 10" id="KW-0662">Pyridine nucleotide biosynthesis</keyword>
<reference evidence="13" key="1">
    <citation type="journal article" date="2019" name="Int. J. Syst. Evol. Microbiol.">
        <title>The Global Catalogue of Microorganisms (GCM) 10K type strain sequencing project: providing services to taxonomists for standard genome sequencing and annotation.</title>
        <authorList>
            <consortium name="The Broad Institute Genomics Platform"/>
            <consortium name="The Broad Institute Genome Sequencing Center for Infectious Disease"/>
            <person name="Wu L."/>
            <person name="Ma J."/>
        </authorList>
    </citation>
    <scope>NUCLEOTIDE SEQUENCE [LARGE SCALE GENOMIC DNA]</scope>
    <source>
        <strain evidence="13">JCM 1407</strain>
    </source>
</reference>
<name>A0ABP3V3C0_9CLOT</name>
<proteinExistence type="inferred from homology"/>
<evidence type="ECO:0000256" key="10">
    <source>
        <dbReference type="HAMAP-Rule" id="MF_00244"/>
    </source>
</evidence>
<evidence type="ECO:0000256" key="8">
    <source>
        <dbReference type="ARBA" id="ARBA00023027"/>
    </source>
</evidence>
<feature type="domain" description="Cytidyltransferase-like" evidence="11">
    <location>
        <begin position="6"/>
        <end position="174"/>
    </location>
</feature>
<dbReference type="InterPro" id="IPR014729">
    <property type="entry name" value="Rossmann-like_a/b/a_fold"/>
</dbReference>
<evidence type="ECO:0000256" key="1">
    <source>
        <dbReference type="ARBA" id="ARBA00002324"/>
    </source>
</evidence>
<dbReference type="SUPFAM" id="SSF52374">
    <property type="entry name" value="Nucleotidylyl transferase"/>
    <property type="match status" value="1"/>
</dbReference>
<keyword evidence="8 10" id="KW-0520">NAD</keyword>
<dbReference type="NCBIfam" id="NF000840">
    <property type="entry name" value="PRK00071.1-3"/>
    <property type="match status" value="1"/>
</dbReference>
<dbReference type="GO" id="GO:0016779">
    <property type="term" value="F:nucleotidyltransferase activity"/>
    <property type="evidence" value="ECO:0007669"/>
    <property type="project" value="UniProtKB-KW"/>
</dbReference>
<comment type="pathway">
    <text evidence="2 10">Cofactor biosynthesis; NAD(+) biosynthesis; deamido-NAD(+) from nicotinate D-ribonucleotide: step 1/1.</text>
</comment>
<dbReference type="PANTHER" id="PTHR39321:SF3">
    <property type="entry name" value="PHOSPHOPANTETHEINE ADENYLYLTRANSFERASE"/>
    <property type="match status" value="1"/>
</dbReference>
<protein>
    <recommendedName>
        <fullName evidence="10">Probable nicotinate-nucleotide adenylyltransferase</fullName>
        <ecNumber evidence="10">2.7.7.18</ecNumber>
    </recommendedName>
    <alternativeName>
        <fullName evidence="10">Deamido-NAD(+) diphosphorylase</fullName>
    </alternativeName>
    <alternativeName>
        <fullName evidence="10">Deamido-NAD(+) pyrophosphorylase</fullName>
    </alternativeName>
    <alternativeName>
        <fullName evidence="10">Nicotinate mononucleotide adenylyltransferase</fullName>
        <shortName evidence="10">NaMN adenylyltransferase</shortName>
    </alternativeName>
</protein>
<dbReference type="Gene3D" id="3.40.50.620">
    <property type="entry name" value="HUPs"/>
    <property type="match status" value="1"/>
</dbReference>
<dbReference type="InterPro" id="IPR005248">
    <property type="entry name" value="NadD/NMNAT"/>
</dbReference>
<evidence type="ECO:0000256" key="3">
    <source>
        <dbReference type="ARBA" id="ARBA00022642"/>
    </source>
</evidence>